<dbReference type="InterPro" id="IPR051924">
    <property type="entry name" value="GST_Kappa/NadH"/>
</dbReference>
<dbReference type="InterPro" id="IPR036249">
    <property type="entry name" value="Thioredoxin-like_sf"/>
</dbReference>
<dbReference type="GO" id="GO:0006749">
    <property type="term" value="P:glutathione metabolic process"/>
    <property type="evidence" value="ECO:0007669"/>
    <property type="project" value="TreeGrafter"/>
</dbReference>
<name>A0AAN8FJS2_TRICO</name>
<dbReference type="GO" id="GO:0004364">
    <property type="term" value="F:glutathione transferase activity"/>
    <property type="evidence" value="ECO:0007669"/>
    <property type="project" value="TreeGrafter"/>
</dbReference>
<dbReference type="GO" id="GO:0005739">
    <property type="term" value="C:mitochondrion"/>
    <property type="evidence" value="ECO:0007669"/>
    <property type="project" value="TreeGrafter"/>
</dbReference>
<dbReference type="InterPro" id="IPR001853">
    <property type="entry name" value="DSBA-like_thioredoxin_dom"/>
</dbReference>
<dbReference type="GO" id="GO:0004602">
    <property type="term" value="F:glutathione peroxidase activity"/>
    <property type="evidence" value="ECO:0007669"/>
    <property type="project" value="TreeGrafter"/>
</dbReference>
<proteinExistence type="predicted"/>
<dbReference type="EMBL" id="WIXE01007616">
    <property type="protein sequence ID" value="KAK5980276.1"/>
    <property type="molecule type" value="Genomic_DNA"/>
</dbReference>
<dbReference type="SUPFAM" id="SSF52833">
    <property type="entry name" value="Thioredoxin-like"/>
    <property type="match status" value="1"/>
</dbReference>
<feature type="non-terminal residue" evidence="2">
    <location>
        <position position="157"/>
    </location>
</feature>
<dbReference type="PANTHER" id="PTHR42943:SF3">
    <property type="entry name" value="GLUTATHIONE S-TRANSFERASE KAPPA 1"/>
    <property type="match status" value="1"/>
</dbReference>
<comment type="caution">
    <text evidence="2">The sequence shown here is derived from an EMBL/GenBank/DDBJ whole genome shotgun (WGS) entry which is preliminary data.</text>
</comment>
<evidence type="ECO:0000313" key="2">
    <source>
        <dbReference type="EMBL" id="KAK5980276.1"/>
    </source>
</evidence>
<dbReference type="Pfam" id="PF01323">
    <property type="entry name" value="DSBA"/>
    <property type="match status" value="1"/>
</dbReference>
<dbReference type="Proteomes" id="UP001331761">
    <property type="component" value="Unassembled WGS sequence"/>
</dbReference>
<feature type="domain" description="DSBA-like thioredoxin" evidence="1">
    <location>
        <begin position="7"/>
        <end position="141"/>
    </location>
</feature>
<keyword evidence="3" id="KW-1185">Reference proteome</keyword>
<protein>
    <submittedName>
        <fullName evidence="2">Glutathione S-transferase kappa</fullName>
    </submittedName>
</protein>
<evidence type="ECO:0000313" key="3">
    <source>
        <dbReference type="Proteomes" id="UP001331761"/>
    </source>
</evidence>
<evidence type="ECO:0000259" key="1">
    <source>
        <dbReference type="Pfam" id="PF01323"/>
    </source>
</evidence>
<dbReference type="AlphaFoldDB" id="A0AAN8FJS2"/>
<reference evidence="2 3" key="1">
    <citation type="submission" date="2019-10" db="EMBL/GenBank/DDBJ databases">
        <title>Assembly and Annotation for the nematode Trichostrongylus colubriformis.</title>
        <authorList>
            <person name="Martin J."/>
        </authorList>
    </citation>
    <scope>NUCLEOTIDE SEQUENCE [LARGE SCALE GENOMIC DNA]</scope>
    <source>
        <strain evidence="2">G859</strain>
        <tissue evidence="2">Whole worm</tissue>
    </source>
</reference>
<dbReference type="GO" id="GO:0005777">
    <property type="term" value="C:peroxisome"/>
    <property type="evidence" value="ECO:0007669"/>
    <property type="project" value="TreeGrafter"/>
</dbReference>
<organism evidence="2 3">
    <name type="scientific">Trichostrongylus colubriformis</name>
    <name type="common">Black scour worm</name>
    <dbReference type="NCBI Taxonomy" id="6319"/>
    <lineage>
        <taxon>Eukaryota</taxon>
        <taxon>Metazoa</taxon>
        <taxon>Ecdysozoa</taxon>
        <taxon>Nematoda</taxon>
        <taxon>Chromadorea</taxon>
        <taxon>Rhabditida</taxon>
        <taxon>Rhabditina</taxon>
        <taxon>Rhabditomorpha</taxon>
        <taxon>Strongyloidea</taxon>
        <taxon>Trichostrongylidae</taxon>
        <taxon>Trichostrongylus</taxon>
    </lineage>
</organism>
<sequence>MASKVRIDLYYDVISPYSWIAFEALLRYQHVWPITIHLKPFSLGGIMKGSANKPPGLVKNKALYMLKDLQRNNEFWNMNLSPPQNFMKWIRTETSDNAMKLLLIIQRDQPGMLHVLRNFMKYWKPNYSSRSETLTSIMASASVKLLISTVLIKNRQS</sequence>
<gene>
    <name evidence="2" type="ORF">GCK32_014432</name>
</gene>
<dbReference type="PANTHER" id="PTHR42943">
    <property type="entry name" value="GLUTATHIONE S-TRANSFERASE KAPPA"/>
    <property type="match status" value="1"/>
</dbReference>
<dbReference type="Gene3D" id="3.40.30.10">
    <property type="entry name" value="Glutaredoxin"/>
    <property type="match status" value="1"/>
</dbReference>
<accession>A0AAN8FJS2</accession>